<dbReference type="InterPro" id="IPR056823">
    <property type="entry name" value="TEN-like_YD-shell"/>
</dbReference>
<evidence type="ECO:0000256" key="2">
    <source>
        <dbReference type="ARBA" id="ARBA00022737"/>
    </source>
</evidence>
<dbReference type="EMBL" id="JACRIW010000075">
    <property type="protein sequence ID" value="MBI5169914.1"/>
    <property type="molecule type" value="Genomic_DNA"/>
</dbReference>
<keyword evidence="3" id="KW-1015">Disulfide bond</keyword>
<evidence type="ECO:0000259" key="6">
    <source>
        <dbReference type="Pfam" id="PF25021"/>
    </source>
</evidence>
<dbReference type="Pfam" id="PF25023">
    <property type="entry name" value="TEN_YD-shell"/>
    <property type="match status" value="1"/>
</dbReference>
<dbReference type="InterPro" id="IPR011042">
    <property type="entry name" value="6-blade_b-propeller_TolB-like"/>
</dbReference>
<dbReference type="PANTHER" id="PTHR11219">
    <property type="entry name" value="TENEURIN AND N-ACETYLGLUCOSAMINE-1-PHOSPHODIESTER ALPHA-N-ACETYLGLUCOSAMINIDASE"/>
    <property type="match status" value="1"/>
</dbReference>
<dbReference type="Gene3D" id="2.60.40.10">
    <property type="entry name" value="Immunoglobulins"/>
    <property type="match status" value="1"/>
</dbReference>
<feature type="region of interest" description="Disordered" evidence="4">
    <location>
        <begin position="1510"/>
        <end position="1550"/>
    </location>
</feature>
<organism evidence="8 9">
    <name type="scientific">Eiseniibacteriota bacterium</name>
    <dbReference type="NCBI Taxonomy" id="2212470"/>
    <lineage>
        <taxon>Bacteria</taxon>
        <taxon>Candidatus Eiseniibacteriota</taxon>
    </lineage>
</organism>
<dbReference type="NCBIfam" id="TIGR01643">
    <property type="entry name" value="YD_repeat_2x"/>
    <property type="match status" value="1"/>
</dbReference>
<dbReference type="InterPro" id="IPR022385">
    <property type="entry name" value="Rhs_assc_core"/>
</dbReference>
<dbReference type="Proteomes" id="UP000696931">
    <property type="component" value="Unassembled WGS sequence"/>
</dbReference>
<dbReference type="SUPFAM" id="SSF63829">
    <property type="entry name" value="Calcium-dependent phosphotriesterase"/>
    <property type="match status" value="1"/>
</dbReference>
<evidence type="ECO:0000256" key="4">
    <source>
        <dbReference type="SAM" id="MobiDB-lite"/>
    </source>
</evidence>
<dbReference type="NCBIfam" id="TIGR03696">
    <property type="entry name" value="Rhs_assc_core"/>
    <property type="match status" value="1"/>
</dbReference>
<evidence type="ECO:0000259" key="5">
    <source>
        <dbReference type="Pfam" id="PF25020"/>
    </source>
</evidence>
<dbReference type="InterPro" id="IPR051216">
    <property type="entry name" value="Teneurin"/>
</dbReference>
<dbReference type="InterPro" id="IPR015943">
    <property type="entry name" value="WD40/YVTN_repeat-like_dom_sf"/>
</dbReference>
<protein>
    <submittedName>
        <fullName evidence="8">Uncharacterized protein</fullName>
    </submittedName>
</protein>
<dbReference type="PANTHER" id="PTHR11219:SF69">
    <property type="entry name" value="TENEURIN-A"/>
    <property type="match status" value="1"/>
</dbReference>
<sequence>MRTLVFKTLRADRPRAGLLLFATLLALGLSHSHGFLQPSPASAACADTVIVQAAKTFTIPGASAVTFYEPCTLSVISGRRYLIEAITPSSAQVWTARIAYGGVEYFGAGDLSVANTLVSRVVEAKGAGMLKVSLTGPAGGRLVLRVTQVPEPQYGVYASGALTGSTSYGGTKTYTKYFSYPEGAPPSPHTLLMTNGNADSTGAFRTQNTEVWLNSTPVISAGEVTTGRAFLTRSVTLDAENTLQVTIPQGNANKRVRIDVFGTDESAPAVIVQTPSESTVTMAAKIPVSVHVEDAQTGVRLYLDGIERPLTNGTWTDSLSLPSGESTTQFLFTAVNGACLTAADTLHVIRTLAKPWLVVSNPTQELLTTSASSVTIAGNWEGRTNVRLTVNGEILSSNASSGSFQQSYPLAIGANTFTIRARDTFDSSTVCIRTVIREPLGSGAPEPSAPPIAATHRQDFRSTTEFLYGPGGVQIVPDTSDFQPDRVAVIRGRIVQSVESEEAIGLAHVRVSVVGHDEYGYTESRASGNYDLAVNGGGQLTLVFEREGFFTAYRTINVPWRDYARVEDVALKGFDTRVVSVDLTQSSMARGSTVDESGAFRTPSLIFKAGTQATVVDANGNSTPMSSSIEVRATEFTVGSDGPRRMPAPLPASSAYTHCVDLSVPGVAAGSHVQFSPPAAYYVENFLGLPVGTVVPVGSYQPGSGWKAEQNGLVVKIVSITGGVAALDLTGDGVAETDTALSKRGIDTPELERLGQAYAVGQTLWRSRVDHFSTWDWNFPFWWPADARDPDAGWPFWLGLMLGLCRECPGSVIEMENQTLREEIPLTGTPYALHYSSARVPGNRRPYQVRIPLWKQPLPASVNAVLWTMDVAGRRFEGRYASWEQGNAQQATPRYVDVEWDGRDAYGRDVIGTTNAHIKVGYAYAGVYGTANANGGSGAWGSPPSGARTSSSIRGDEGIRWVEFDLPLGTMRNEVAGLGDWSITPNHFYDFAGKGTLYLGDGRSLPGDLMGPTIRLLSRPLSSAAIFDLAFAEDGALYYSEAVSGGSQIQRFSLDSNTVTTIASGLGAHARFALTPSGDIYVAEPDQHRVRLLKRNGQIVSIAGDAQFNGESGDGELAVNAHLKAPSAIALDRDGTIYVVDQGALTVRRISPDGIITRFAGTGSSPPNSNDIAGVATQVPIDPAEGHLRVGPDGVVYFAEGGTKRVRRVAKDGMLSTVATLGFRVADVTFGPDGVLYAATGYRLISNPTAGGIYRIVPGENPVRIAGGGSAGYGSSPAVSALSIALDFQSALAINQDGRMVTGMWTTTSYLSILEPTMPGYSLSEYVVPSRDASEKYVFDVTGRHLRTLDVLTGGTREAFTYLGFGPNEVRLHAIRDLNGDSTVIYRDANGTATSIASTDGHITTLQFQSARLASVTNPAAEVTRLFAHPSSGLLDSLRDARGVSHHFLYDGDGKLMRDLAGDGFSTTLSAEMVPDDSLPDRRVVATSALFRTSSYAVDFLDGLPAEVRTATGPDGLASTTARSPDERVTTTAPDGTTTSSVARSDPRFGMQAPYAGQVTVDWGGINGGATQNSSVTMDRTAGVAGELTTTTTVNTTRAYVTHYKLIGADRTVTLTPPKTTRAVSMIVDSVGRPLKVTTPGALADVFTHYDSRGRVDTLRVGGRRWEYHYEDARGRLTRIVDPLNRETSFAYDAADRMVSQTFPGGTAIVHFEHDANGNLTGLQPPGREYHRFALTPGELTRLYDPPNEPGVPVDTTHYEFDADRELTRMDRPDGQSVFLGYDNSSGRLTSVTQPRGSSILGYNVVGQVASLSSPDGVGLTFGHDGPLPTSEAWNFGGGITASTEYVYDANLWPTRQKVTGAVGAVSDAVYGFDLDGLVTSVTLPGGSVTIKLAPHDVTSVLDSTRVSGLAMRYGHNAYAELTSCAAWYRTDTLYSARHERDLLGRITRLVETVGGVTTDRAYRYDDNRGWLLVVRDSLAHVVLGSYAYDANGNRTTVVDGQGSRIGAPDAQDRLMSLGSTSYTYTAAGERVTRTSAAGTMTTTYDPLGNLLKVRLSSGDSVEYVVDGKNRRVGRKWNGTLTARWVYGSDLAVVGELDASGALAKRFVYASRGHVPDVMVVRNASGADSVYRLVTDHLGSVRLVVNANTGYVAQRLNYDAWGVVTEDTRPGFTPFGYAGGLYDAATALVRFGARDYDPDAGVWTCKDPVGFASRDPNLFAYCAEDPMNSCDPAGTSRDDVEAIVKQMKASVGRMTRDKQRRGPPVVNNIVRSAHMASGGRIGHAYLGCGEQAAVVQNDMYKLRTRDNWTFVVEGSYLPQWEPGFGLTGNHFWLTARSSNPSDPVIVLDPWRGEWRVLE</sequence>
<accession>A0A933SHB7</accession>
<dbReference type="InterPro" id="IPR006530">
    <property type="entry name" value="YD"/>
</dbReference>
<gene>
    <name evidence="8" type="ORF">HZA61_10530</name>
</gene>
<comment type="caution">
    <text evidence="8">The sequence shown here is derived from an EMBL/GenBank/DDBJ whole genome shotgun (WGS) entry which is preliminary data.</text>
</comment>
<dbReference type="Gene3D" id="2.130.10.10">
    <property type="entry name" value="YVTN repeat-like/Quinoprotein amine dehydrogenase"/>
    <property type="match status" value="1"/>
</dbReference>
<evidence type="ECO:0000313" key="8">
    <source>
        <dbReference type="EMBL" id="MBI5169914.1"/>
    </source>
</evidence>
<feature type="domain" description="Teneurin NHL" evidence="6">
    <location>
        <begin position="1062"/>
        <end position="1151"/>
    </location>
</feature>
<proteinExistence type="predicted"/>
<feature type="compositionally biased region" description="Low complexity" evidence="4">
    <location>
        <begin position="1530"/>
        <end position="1539"/>
    </location>
</feature>
<evidence type="ECO:0000259" key="7">
    <source>
        <dbReference type="Pfam" id="PF25023"/>
    </source>
</evidence>
<dbReference type="InterPro" id="IPR056820">
    <property type="entry name" value="TEN_TTR-like"/>
</dbReference>
<feature type="domain" description="Teneurin TTR-like" evidence="5">
    <location>
        <begin position="482"/>
        <end position="570"/>
    </location>
</feature>
<dbReference type="Gene3D" id="2.120.10.30">
    <property type="entry name" value="TolB, C-terminal domain"/>
    <property type="match status" value="1"/>
</dbReference>
<dbReference type="InterPro" id="IPR056822">
    <property type="entry name" value="TEN_NHL"/>
</dbReference>
<dbReference type="Gene3D" id="2.180.10.10">
    <property type="entry name" value="RHS repeat-associated core"/>
    <property type="match status" value="1"/>
</dbReference>
<dbReference type="Pfam" id="PF25021">
    <property type="entry name" value="TEN_NHL"/>
    <property type="match status" value="1"/>
</dbReference>
<evidence type="ECO:0000256" key="3">
    <source>
        <dbReference type="ARBA" id="ARBA00023157"/>
    </source>
</evidence>
<evidence type="ECO:0000313" key="9">
    <source>
        <dbReference type="Proteomes" id="UP000696931"/>
    </source>
</evidence>
<keyword evidence="1" id="KW-0245">EGF-like domain</keyword>
<evidence type="ECO:0000256" key="1">
    <source>
        <dbReference type="ARBA" id="ARBA00022536"/>
    </source>
</evidence>
<reference evidence="8" key="1">
    <citation type="submission" date="2020-07" db="EMBL/GenBank/DDBJ databases">
        <title>Huge and variable diversity of episymbiotic CPR bacteria and DPANN archaea in groundwater ecosystems.</title>
        <authorList>
            <person name="He C.Y."/>
            <person name="Keren R."/>
            <person name="Whittaker M."/>
            <person name="Farag I.F."/>
            <person name="Doudna J."/>
            <person name="Cate J.H.D."/>
            <person name="Banfield J.F."/>
        </authorList>
    </citation>
    <scope>NUCLEOTIDE SEQUENCE</scope>
    <source>
        <strain evidence="8">NC_groundwater_1813_Pr3_B-0.1um_71_17</strain>
    </source>
</reference>
<dbReference type="InterPro" id="IPR013783">
    <property type="entry name" value="Ig-like_fold"/>
</dbReference>
<feature type="domain" description="Teneurin-like YD-shell" evidence="7">
    <location>
        <begin position="1325"/>
        <end position="2207"/>
    </location>
</feature>
<name>A0A933SHB7_UNCEI</name>
<dbReference type="Pfam" id="PF25020">
    <property type="entry name" value="TTR_TEN1-4"/>
    <property type="match status" value="1"/>
</dbReference>
<keyword evidence="2" id="KW-0677">Repeat</keyword>